<evidence type="ECO:0000313" key="2">
    <source>
        <dbReference type="EMBL" id="RCH80040.1"/>
    </source>
</evidence>
<reference evidence="2 3" key="1">
    <citation type="journal article" date="2018" name="G3 (Bethesda)">
        <title>Phylogenetic and Phylogenomic Definition of Rhizopus Species.</title>
        <authorList>
            <person name="Gryganskyi A.P."/>
            <person name="Golan J."/>
            <person name="Dolatabadi S."/>
            <person name="Mondo S."/>
            <person name="Robb S."/>
            <person name="Idnurm A."/>
            <person name="Muszewska A."/>
            <person name="Steczkiewicz K."/>
            <person name="Masonjones S."/>
            <person name="Liao H.L."/>
            <person name="Gajdeczka M.T."/>
            <person name="Anike F."/>
            <person name="Vuek A."/>
            <person name="Anishchenko I.M."/>
            <person name="Voigt K."/>
            <person name="de Hoog G.S."/>
            <person name="Smith M.E."/>
            <person name="Heitman J."/>
            <person name="Vilgalys R."/>
            <person name="Stajich J.E."/>
        </authorList>
    </citation>
    <scope>NUCLEOTIDE SEQUENCE [LARGE SCALE GENOMIC DNA]</scope>
    <source>
        <strain evidence="2 3">CBS 357.93</strain>
    </source>
</reference>
<feature type="region of interest" description="Disordered" evidence="1">
    <location>
        <begin position="82"/>
        <end position="110"/>
    </location>
</feature>
<feature type="non-terminal residue" evidence="2">
    <location>
        <position position="1"/>
    </location>
</feature>
<gene>
    <name evidence="2" type="ORF">CU097_001542</name>
</gene>
<feature type="region of interest" description="Disordered" evidence="1">
    <location>
        <begin position="234"/>
        <end position="271"/>
    </location>
</feature>
<dbReference type="Proteomes" id="UP000252139">
    <property type="component" value="Unassembled WGS sequence"/>
</dbReference>
<evidence type="ECO:0000256" key="1">
    <source>
        <dbReference type="SAM" id="MobiDB-lite"/>
    </source>
</evidence>
<feature type="compositionally biased region" description="Pro residues" evidence="1">
    <location>
        <begin position="244"/>
        <end position="253"/>
    </location>
</feature>
<organism evidence="2 3">
    <name type="scientific">Rhizopus azygosporus</name>
    <name type="common">Rhizopus microsporus var. azygosporus</name>
    <dbReference type="NCBI Taxonomy" id="86630"/>
    <lineage>
        <taxon>Eukaryota</taxon>
        <taxon>Fungi</taxon>
        <taxon>Fungi incertae sedis</taxon>
        <taxon>Mucoromycota</taxon>
        <taxon>Mucoromycotina</taxon>
        <taxon>Mucoromycetes</taxon>
        <taxon>Mucorales</taxon>
        <taxon>Mucorineae</taxon>
        <taxon>Rhizopodaceae</taxon>
        <taxon>Rhizopus</taxon>
    </lineage>
</organism>
<keyword evidence="3" id="KW-1185">Reference proteome</keyword>
<evidence type="ECO:0000313" key="3">
    <source>
        <dbReference type="Proteomes" id="UP000252139"/>
    </source>
</evidence>
<dbReference type="EMBL" id="PJQL01004134">
    <property type="protein sequence ID" value="RCH80040.1"/>
    <property type="molecule type" value="Genomic_DNA"/>
</dbReference>
<accession>A0A367IQR4</accession>
<dbReference type="AlphaFoldDB" id="A0A367IQR4"/>
<feature type="region of interest" description="Disordered" evidence="1">
    <location>
        <begin position="462"/>
        <end position="481"/>
    </location>
</feature>
<dbReference type="OrthoDB" id="2277883at2759"/>
<dbReference type="STRING" id="86630.A0A367IQR4"/>
<sequence length="481" mass="52911">LSQRIKVLPSRDFPKEEYYHSIDSKDVPVKIQSTTPKAYQDLQAPSGTKISDIRSTISTSQDLELESSAKVDQSTSGNIHPYIQTHPSVSVNTPAPPSPLTPSKRPFSVRTPPLVPADIRTSPAPGIITSVMSQQPPAHNFSVDTTGPFDFGVASAPPTSQVILDSVKETTPLPTSSQVPTFDPAVPTPDWVSIFQAQFRRYDERLAQFEHLLEENLRLRAALETAQQRIAALEADRAVHPKPTSMPPAPTMPKPREGTSASRWSSPEAAPLPDTANKSFAAVVASTATPPALPKASPPVRRRRVTPRQMKAVARTFAPPAGDHGYQYVYLPCRFREAYSSLRAKLNKLKINNAPMLLNYWIALESFDPRDPAHLRDPSFNSLTEDERKTKCVELHQQRLLRALKHIRLPVRLAVARFFHQQEWITTAQYDQLGAVDAAAVANADSQHTGDDMADVINTFTDGNQASSAKPSGDGEPVNNY</sequence>
<comment type="caution">
    <text evidence="2">The sequence shown here is derived from an EMBL/GenBank/DDBJ whole genome shotgun (WGS) entry which is preliminary data.</text>
</comment>
<proteinExistence type="predicted"/>
<name>A0A367IQR4_RHIAZ</name>
<protein>
    <submittedName>
        <fullName evidence="2">Uncharacterized protein</fullName>
    </submittedName>
</protein>